<evidence type="ECO:0000313" key="1">
    <source>
        <dbReference type="EMBL" id="KAH7977220.1"/>
    </source>
</evidence>
<comment type="caution">
    <text evidence="1">The sequence shown here is derived from an EMBL/GenBank/DDBJ whole genome shotgun (WGS) entry which is preliminary data.</text>
</comment>
<accession>A0A9J6D1Q6</accession>
<organism evidence="1 2">
    <name type="scientific">Rhipicephalus microplus</name>
    <name type="common">Cattle tick</name>
    <name type="synonym">Boophilus microplus</name>
    <dbReference type="NCBI Taxonomy" id="6941"/>
    <lineage>
        <taxon>Eukaryota</taxon>
        <taxon>Metazoa</taxon>
        <taxon>Ecdysozoa</taxon>
        <taxon>Arthropoda</taxon>
        <taxon>Chelicerata</taxon>
        <taxon>Arachnida</taxon>
        <taxon>Acari</taxon>
        <taxon>Parasitiformes</taxon>
        <taxon>Ixodida</taxon>
        <taxon>Ixodoidea</taxon>
        <taxon>Ixodidae</taxon>
        <taxon>Rhipicephalinae</taxon>
        <taxon>Rhipicephalus</taxon>
        <taxon>Boophilus</taxon>
    </lineage>
</organism>
<keyword evidence="2" id="KW-1185">Reference proteome</keyword>
<reference evidence="1" key="1">
    <citation type="journal article" date="2020" name="Cell">
        <title>Large-Scale Comparative Analyses of Tick Genomes Elucidate Their Genetic Diversity and Vector Capacities.</title>
        <authorList>
            <consortium name="Tick Genome and Microbiome Consortium (TIGMIC)"/>
            <person name="Jia N."/>
            <person name="Wang J."/>
            <person name="Shi W."/>
            <person name="Du L."/>
            <person name="Sun Y."/>
            <person name="Zhan W."/>
            <person name="Jiang J.F."/>
            <person name="Wang Q."/>
            <person name="Zhang B."/>
            <person name="Ji P."/>
            <person name="Bell-Sakyi L."/>
            <person name="Cui X.M."/>
            <person name="Yuan T.T."/>
            <person name="Jiang B.G."/>
            <person name="Yang W.F."/>
            <person name="Lam T.T."/>
            <person name="Chang Q.C."/>
            <person name="Ding S.J."/>
            <person name="Wang X.J."/>
            <person name="Zhu J.G."/>
            <person name="Ruan X.D."/>
            <person name="Zhao L."/>
            <person name="Wei J.T."/>
            <person name="Ye R.Z."/>
            <person name="Que T.C."/>
            <person name="Du C.H."/>
            <person name="Zhou Y.H."/>
            <person name="Cheng J.X."/>
            <person name="Dai P.F."/>
            <person name="Guo W.B."/>
            <person name="Han X.H."/>
            <person name="Huang E.J."/>
            <person name="Li L.F."/>
            <person name="Wei W."/>
            <person name="Gao Y.C."/>
            <person name="Liu J.Z."/>
            <person name="Shao H.Z."/>
            <person name="Wang X."/>
            <person name="Wang C.C."/>
            <person name="Yang T.C."/>
            <person name="Huo Q.B."/>
            <person name="Li W."/>
            <person name="Chen H.Y."/>
            <person name="Chen S.E."/>
            <person name="Zhou L.G."/>
            <person name="Ni X.B."/>
            <person name="Tian J.H."/>
            <person name="Sheng Y."/>
            <person name="Liu T."/>
            <person name="Pan Y.S."/>
            <person name="Xia L.Y."/>
            <person name="Li J."/>
            <person name="Zhao F."/>
            <person name="Cao W.C."/>
        </authorList>
    </citation>
    <scope>NUCLEOTIDE SEQUENCE</scope>
    <source>
        <strain evidence="1">Rmic-2018</strain>
    </source>
</reference>
<protein>
    <submittedName>
        <fullName evidence="1">Uncharacterized protein</fullName>
    </submittedName>
</protein>
<evidence type="ECO:0000313" key="2">
    <source>
        <dbReference type="Proteomes" id="UP000821866"/>
    </source>
</evidence>
<dbReference type="Proteomes" id="UP000821866">
    <property type="component" value="Unassembled WGS sequence"/>
</dbReference>
<dbReference type="AlphaFoldDB" id="A0A9J6D1Q6"/>
<proteinExistence type="predicted"/>
<dbReference type="EMBL" id="JABSTU010002309">
    <property type="protein sequence ID" value="KAH7977220.1"/>
    <property type="molecule type" value="Genomic_DNA"/>
</dbReference>
<sequence>MAFLQPGICPCRRNGIMPEVMMVDGKVIAQEDANAPAWQTALAKNKPTAHGVIRRLPAASRLPQLLRRHIRLIIRPKGGLDVKKVSLILLAKALETAAKLSPEETMKDIVCPDITQSIVVVAAPASRNAGAYAALRLVRLESNEYHISAYTAVSEGTCWLVGWFLNTLAQPT</sequence>
<reference evidence="1" key="2">
    <citation type="submission" date="2021-09" db="EMBL/GenBank/DDBJ databases">
        <authorList>
            <person name="Jia N."/>
            <person name="Wang J."/>
            <person name="Shi W."/>
            <person name="Du L."/>
            <person name="Sun Y."/>
            <person name="Zhan W."/>
            <person name="Jiang J."/>
            <person name="Wang Q."/>
            <person name="Zhang B."/>
            <person name="Ji P."/>
            <person name="Sakyi L.B."/>
            <person name="Cui X."/>
            <person name="Yuan T."/>
            <person name="Jiang B."/>
            <person name="Yang W."/>
            <person name="Lam T.T.-Y."/>
            <person name="Chang Q."/>
            <person name="Ding S."/>
            <person name="Wang X."/>
            <person name="Zhu J."/>
            <person name="Ruan X."/>
            <person name="Zhao L."/>
            <person name="Wei J."/>
            <person name="Que T."/>
            <person name="Du C."/>
            <person name="Cheng J."/>
            <person name="Dai P."/>
            <person name="Han X."/>
            <person name="Huang E."/>
            <person name="Gao Y."/>
            <person name="Liu J."/>
            <person name="Shao H."/>
            <person name="Ye R."/>
            <person name="Li L."/>
            <person name="Wei W."/>
            <person name="Wang X."/>
            <person name="Wang C."/>
            <person name="Huo Q."/>
            <person name="Li W."/>
            <person name="Guo W."/>
            <person name="Chen H."/>
            <person name="Chen S."/>
            <person name="Zhou L."/>
            <person name="Zhou L."/>
            <person name="Ni X."/>
            <person name="Tian J."/>
            <person name="Zhou Y."/>
            <person name="Sheng Y."/>
            <person name="Liu T."/>
            <person name="Pan Y."/>
            <person name="Xia L."/>
            <person name="Li J."/>
            <person name="Zhao F."/>
            <person name="Cao W."/>
        </authorList>
    </citation>
    <scope>NUCLEOTIDE SEQUENCE</scope>
    <source>
        <strain evidence="1">Rmic-2018</strain>
        <tissue evidence="1">Larvae</tissue>
    </source>
</reference>
<name>A0A9J6D1Q6_RHIMP</name>
<gene>
    <name evidence="1" type="ORF">HPB51_026932</name>
</gene>